<gene>
    <name evidence="1" type="ORF">L6452_40757</name>
</gene>
<evidence type="ECO:0000313" key="2">
    <source>
        <dbReference type="Proteomes" id="UP001055879"/>
    </source>
</evidence>
<reference evidence="1 2" key="2">
    <citation type="journal article" date="2022" name="Mol. Ecol. Resour.">
        <title>The genomes of chicory, endive, great burdock and yacon provide insights into Asteraceae paleo-polyploidization history and plant inulin production.</title>
        <authorList>
            <person name="Fan W."/>
            <person name="Wang S."/>
            <person name="Wang H."/>
            <person name="Wang A."/>
            <person name="Jiang F."/>
            <person name="Liu H."/>
            <person name="Zhao H."/>
            <person name="Xu D."/>
            <person name="Zhang Y."/>
        </authorList>
    </citation>
    <scope>NUCLEOTIDE SEQUENCE [LARGE SCALE GENOMIC DNA]</scope>
    <source>
        <strain evidence="2">cv. Niubang</strain>
    </source>
</reference>
<dbReference type="EMBL" id="CM042062">
    <property type="protein sequence ID" value="KAI3669521.1"/>
    <property type="molecule type" value="Genomic_DNA"/>
</dbReference>
<evidence type="ECO:0000313" key="1">
    <source>
        <dbReference type="EMBL" id="KAI3669521.1"/>
    </source>
</evidence>
<name>A0ACB8XMS9_ARCLA</name>
<organism evidence="1 2">
    <name type="scientific">Arctium lappa</name>
    <name type="common">Greater burdock</name>
    <name type="synonym">Lappa major</name>
    <dbReference type="NCBI Taxonomy" id="4217"/>
    <lineage>
        <taxon>Eukaryota</taxon>
        <taxon>Viridiplantae</taxon>
        <taxon>Streptophyta</taxon>
        <taxon>Embryophyta</taxon>
        <taxon>Tracheophyta</taxon>
        <taxon>Spermatophyta</taxon>
        <taxon>Magnoliopsida</taxon>
        <taxon>eudicotyledons</taxon>
        <taxon>Gunneridae</taxon>
        <taxon>Pentapetalae</taxon>
        <taxon>asterids</taxon>
        <taxon>campanulids</taxon>
        <taxon>Asterales</taxon>
        <taxon>Asteraceae</taxon>
        <taxon>Carduoideae</taxon>
        <taxon>Cardueae</taxon>
        <taxon>Arctiinae</taxon>
        <taxon>Arctium</taxon>
    </lineage>
</organism>
<dbReference type="Proteomes" id="UP001055879">
    <property type="component" value="Linkage Group LG16"/>
</dbReference>
<keyword evidence="2" id="KW-1185">Reference proteome</keyword>
<accession>A0ACB8XMS9</accession>
<reference evidence="2" key="1">
    <citation type="journal article" date="2022" name="Mol. Ecol. Resour.">
        <title>The genomes of chicory, endive, great burdock and yacon provide insights into Asteraceae palaeo-polyploidization history and plant inulin production.</title>
        <authorList>
            <person name="Fan W."/>
            <person name="Wang S."/>
            <person name="Wang H."/>
            <person name="Wang A."/>
            <person name="Jiang F."/>
            <person name="Liu H."/>
            <person name="Zhao H."/>
            <person name="Xu D."/>
            <person name="Zhang Y."/>
        </authorList>
    </citation>
    <scope>NUCLEOTIDE SEQUENCE [LARGE SCALE GENOMIC DNA]</scope>
    <source>
        <strain evidence="2">cv. Niubang</strain>
    </source>
</reference>
<protein>
    <submittedName>
        <fullName evidence="1">Uncharacterized protein</fullName>
    </submittedName>
</protein>
<proteinExistence type="predicted"/>
<comment type="caution">
    <text evidence="1">The sequence shown here is derived from an EMBL/GenBank/DDBJ whole genome shotgun (WGS) entry which is preliminary data.</text>
</comment>
<sequence>MLHNLHVKAEVRLETPPPQRQRAPPPLDASGPDSSFIALKLTRVTILPQKEGKQKCAWRHRDLNDNDHLLRLTSLAPIPPLSPYSDEDWIKLLDHGGNGGGDLKYKENGWHNSNEENKNETYEVSNIDDGESIVVDSVDHFHESDDHTNENGGGSGLR</sequence>